<keyword evidence="2" id="KW-1185">Reference proteome</keyword>
<evidence type="ECO:0000313" key="1">
    <source>
        <dbReference type="EMBL" id="TKV92511.1"/>
    </source>
</evidence>
<dbReference type="AlphaFoldDB" id="A0A4U6SVN1"/>
<evidence type="ECO:0000313" key="2">
    <source>
        <dbReference type="Proteomes" id="UP000298652"/>
    </source>
</evidence>
<dbReference type="Proteomes" id="UP000298652">
    <property type="component" value="Chromosome 9"/>
</dbReference>
<name>A0A4U6SVN1_SETVI</name>
<reference evidence="1" key="1">
    <citation type="submission" date="2019-03" db="EMBL/GenBank/DDBJ databases">
        <title>WGS assembly of Setaria viridis.</title>
        <authorList>
            <person name="Huang P."/>
            <person name="Jenkins J."/>
            <person name="Grimwood J."/>
            <person name="Barry K."/>
            <person name="Healey A."/>
            <person name="Mamidi S."/>
            <person name="Sreedasyam A."/>
            <person name="Shu S."/>
            <person name="Feldman M."/>
            <person name="Wu J."/>
            <person name="Yu Y."/>
            <person name="Chen C."/>
            <person name="Johnson J."/>
            <person name="Rokhsar D."/>
            <person name="Baxter I."/>
            <person name="Schmutz J."/>
            <person name="Brutnell T."/>
            <person name="Kellogg E."/>
        </authorList>
    </citation>
    <scope>NUCLEOTIDE SEQUENCE [LARGE SCALE GENOMIC DNA]</scope>
</reference>
<protein>
    <submittedName>
        <fullName evidence="1">Uncharacterized protein</fullName>
    </submittedName>
</protein>
<accession>A0A4U6SVN1</accession>
<gene>
    <name evidence="1" type="ORF">SEVIR_9G166050v2</name>
</gene>
<dbReference type="EMBL" id="CM016560">
    <property type="protein sequence ID" value="TKV92511.1"/>
    <property type="molecule type" value="Genomic_DNA"/>
</dbReference>
<organism evidence="1 2">
    <name type="scientific">Setaria viridis</name>
    <name type="common">Green bristlegrass</name>
    <name type="synonym">Setaria italica subsp. viridis</name>
    <dbReference type="NCBI Taxonomy" id="4556"/>
    <lineage>
        <taxon>Eukaryota</taxon>
        <taxon>Viridiplantae</taxon>
        <taxon>Streptophyta</taxon>
        <taxon>Embryophyta</taxon>
        <taxon>Tracheophyta</taxon>
        <taxon>Spermatophyta</taxon>
        <taxon>Magnoliopsida</taxon>
        <taxon>Liliopsida</taxon>
        <taxon>Poales</taxon>
        <taxon>Poaceae</taxon>
        <taxon>PACMAD clade</taxon>
        <taxon>Panicoideae</taxon>
        <taxon>Panicodae</taxon>
        <taxon>Paniceae</taxon>
        <taxon>Cenchrinae</taxon>
        <taxon>Setaria</taxon>
    </lineage>
</organism>
<dbReference type="Gramene" id="TKV92511">
    <property type="protein sequence ID" value="TKV92511"/>
    <property type="gene ID" value="SEVIR_9G166050v2"/>
</dbReference>
<proteinExistence type="predicted"/>
<sequence length="65" mass="7744">MQCIYYRSVMQSMYSYHLIETDSRKIYQGYVINFRLLFSSVQGKKNYAAVFNLLLIMFRLSKGSK</sequence>